<dbReference type="GO" id="GO:0003700">
    <property type="term" value="F:DNA-binding transcription factor activity"/>
    <property type="evidence" value="ECO:0007669"/>
    <property type="project" value="InterPro"/>
</dbReference>
<dbReference type="Pfam" id="PF12804">
    <property type="entry name" value="NTP_transf_3"/>
    <property type="match status" value="1"/>
</dbReference>
<dbReference type="InterPro" id="IPR036390">
    <property type="entry name" value="WH_DNA-bd_sf"/>
</dbReference>
<reference evidence="3" key="1">
    <citation type="journal article" date="2022" name="Int. J. Syst. Evol. Microbiol.">
        <title>Granulimonas faecalis gen. nov., sp. nov., and Leptogranulimonas caecicola gen. nov., sp. nov., novel lactate-producing Atopobiaceae bacteria isolated from mouse intestines, and an emended description of the family Atopobiaceae.</title>
        <authorList>
            <person name="Morinaga K."/>
            <person name="Kusada H."/>
            <person name="Sakamoto S."/>
            <person name="Murakami T."/>
            <person name="Toyoda A."/>
            <person name="Mori H."/>
            <person name="Meng X.Y."/>
            <person name="Takashino M."/>
            <person name="Murotomi K."/>
            <person name="Tamaki H."/>
        </authorList>
    </citation>
    <scope>NUCLEOTIDE SEQUENCE</scope>
    <source>
        <strain evidence="3">OPF53</strain>
    </source>
</reference>
<dbReference type="Gene3D" id="3.90.550.10">
    <property type="entry name" value="Spore Coat Polysaccharide Biosynthesis Protein SpsA, Chain A"/>
    <property type="match status" value="1"/>
</dbReference>
<name>A0AAV5AZ99_9ACTN</name>
<sequence>MRPSVHASLVDGDGARFFGPGPCRLLEGVDRLGSLSAVAREMGMSYSKANRVVKNAEQACGFPLLARRIGGADGGSSELTPRGADLLARYRAFEAACSDAADAAFASCFEGLFGMPRCACVVLANGRSERFGSQKLLADLDGRPVLAHTLAALPEGLLDTVVAAASGPVADLAEGLGLTCVAPNGPDISDSVRAGLSAVGDAAGCLFVCGDQPRLAPGDVFALVACHQANPGAVVRLASRGEPGNPVLWPRDLFGALAGVEGDRGGAALIASRPDVAARVVTVEALGPESVADVDTPEELRRLGSCQ</sequence>
<gene>
    <name evidence="3" type="ORF">ATOP_05770</name>
</gene>
<dbReference type="InterPro" id="IPR000847">
    <property type="entry name" value="LysR_HTH_N"/>
</dbReference>
<dbReference type="SUPFAM" id="SSF46785">
    <property type="entry name" value="Winged helix' DNA-binding domain"/>
    <property type="match status" value="1"/>
</dbReference>
<dbReference type="Proteomes" id="UP001055025">
    <property type="component" value="Unassembled WGS sequence"/>
</dbReference>
<comment type="caution">
    <text evidence="3">The sequence shown here is derived from an EMBL/GenBank/DDBJ whole genome shotgun (WGS) entry which is preliminary data.</text>
</comment>
<evidence type="ECO:0000313" key="3">
    <source>
        <dbReference type="EMBL" id="GJM54922.1"/>
    </source>
</evidence>
<accession>A0AAV5AZ99</accession>
<evidence type="ECO:0000313" key="4">
    <source>
        <dbReference type="Proteomes" id="UP001055025"/>
    </source>
</evidence>
<evidence type="ECO:0000259" key="2">
    <source>
        <dbReference type="Pfam" id="PF12804"/>
    </source>
</evidence>
<dbReference type="SUPFAM" id="SSF53448">
    <property type="entry name" value="Nucleotide-diphospho-sugar transferases"/>
    <property type="match status" value="1"/>
</dbReference>
<feature type="domain" description="HTH lysR-type" evidence="1">
    <location>
        <begin position="24"/>
        <end position="83"/>
    </location>
</feature>
<dbReference type="CDD" id="cd04182">
    <property type="entry name" value="GT_2_like_f"/>
    <property type="match status" value="1"/>
</dbReference>
<organism evidence="3 4">
    <name type="scientific">Granulimonas faecalis</name>
    <dbReference type="NCBI Taxonomy" id="2894155"/>
    <lineage>
        <taxon>Bacteria</taxon>
        <taxon>Bacillati</taxon>
        <taxon>Actinomycetota</taxon>
        <taxon>Coriobacteriia</taxon>
        <taxon>Coriobacteriales</taxon>
        <taxon>Kribbibacteriaceae</taxon>
        <taxon>Granulimonas</taxon>
    </lineage>
</organism>
<evidence type="ECO:0000259" key="1">
    <source>
        <dbReference type="Pfam" id="PF00126"/>
    </source>
</evidence>
<dbReference type="AlphaFoldDB" id="A0AAV5AZ99"/>
<dbReference type="PANTHER" id="PTHR43777">
    <property type="entry name" value="MOLYBDENUM COFACTOR CYTIDYLYLTRANSFERASE"/>
    <property type="match status" value="1"/>
</dbReference>
<dbReference type="Gene3D" id="1.10.10.10">
    <property type="entry name" value="Winged helix-like DNA-binding domain superfamily/Winged helix DNA-binding domain"/>
    <property type="match status" value="1"/>
</dbReference>
<dbReference type="PANTHER" id="PTHR43777:SF1">
    <property type="entry name" value="MOLYBDENUM COFACTOR CYTIDYLYLTRANSFERASE"/>
    <property type="match status" value="1"/>
</dbReference>
<protein>
    <recommendedName>
        <fullName evidence="5">Molybdenum cofactor cytidylyltransferase</fullName>
    </recommendedName>
</protein>
<dbReference type="InterPro" id="IPR025877">
    <property type="entry name" value="MobA-like_NTP_Trfase"/>
</dbReference>
<dbReference type="RefSeq" id="WP_204408206.1">
    <property type="nucleotide sequence ID" value="NZ_BQKC01000001.1"/>
</dbReference>
<feature type="domain" description="MobA-like NTP transferase" evidence="2">
    <location>
        <begin position="120"/>
        <end position="273"/>
    </location>
</feature>
<dbReference type="GO" id="GO:0016779">
    <property type="term" value="F:nucleotidyltransferase activity"/>
    <property type="evidence" value="ECO:0007669"/>
    <property type="project" value="UniProtKB-ARBA"/>
</dbReference>
<evidence type="ECO:0008006" key="5">
    <source>
        <dbReference type="Google" id="ProtNLM"/>
    </source>
</evidence>
<dbReference type="Pfam" id="PF00126">
    <property type="entry name" value="HTH_1"/>
    <property type="match status" value="1"/>
</dbReference>
<dbReference type="InterPro" id="IPR036388">
    <property type="entry name" value="WH-like_DNA-bd_sf"/>
</dbReference>
<proteinExistence type="predicted"/>
<dbReference type="InterPro" id="IPR029044">
    <property type="entry name" value="Nucleotide-diphossugar_trans"/>
</dbReference>
<dbReference type="EMBL" id="BQKC01000001">
    <property type="protein sequence ID" value="GJM54922.1"/>
    <property type="molecule type" value="Genomic_DNA"/>
</dbReference>
<keyword evidence="4" id="KW-1185">Reference proteome</keyword>